<feature type="signal peptide" evidence="1">
    <location>
        <begin position="1"/>
        <end position="35"/>
    </location>
</feature>
<keyword evidence="1" id="KW-0732">Signal</keyword>
<comment type="caution">
    <text evidence="2">The sequence shown here is derived from an EMBL/GenBank/DDBJ whole genome shotgun (WGS) entry which is preliminary data.</text>
</comment>
<evidence type="ECO:0000313" key="2">
    <source>
        <dbReference type="EMBL" id="MBB3981909.1"/>
    </source>
</evidence>
<proteinExistence type="predicted"/>
<reference evidence="2 3" key="1">
    <citation type="submission" date="2020-08" db="EMBL/GenBank/DDBJ databases">
        <title>Genomic Encyclopedia of Type Strains, Phase IV (KMG-IV): sequencing the most valuable type-strain genomes for metagenomic binning, comparative biology and taxonomic classification.</title>
        <authorList>
            <person name="Goeker M."/>
        </authorList>
    </citation>
    <scope>NUCLEOTIDE SEQUENCE [LARGE SCALE GENOMIC DNA]</scope>
    <source>
        <strain evidence="2 3">DSM 29348</strain>
    </source>
</reference>
<dbReference type="AlphaFoldDB" id="A0A7W6DG03"/>
<dbReference type="RefSeq" id="WP_221214332.1">
    <property type="nucleotide sequence ID" value="NZ_JACIEB010000003.1"/>
</dbReference>
<gene>
    <name evidence="2" type="ORF">GGR44_001568</name>
</gene>
<evidence type="ECO:0000313" key="3">
    <source>
        <dbReference type="Proteomes" id="UP000552757"/>
    </source>
</evidence>
<dbReference type="PROSITE" id="PS51257">
    <property type="entry name" value="PROKAR_LIPOPROTEIN"/>
    <property type="match status" value="1"/>
</dbReference>
<organism evidence="2 3">
    <name type="scientific">Sphingobium fontiphilum</name>
    <dbReference type="NCBI Taxonomy" id="944425"/>
    <lineage>
        <taxon>Bacteria</taxon>
        <taxon>Pseudomonadati</taxon>
        <taxon>Pseudomonadota</taxon>
        <taxon>Alphaproteobacteria</taxon>
        <taxon>Sphingomonadales</taxon>
        <taxon>Sphingomonadaceae</taxon>
        <taxon>Sphingobium</taxon>
    </lineage>
</organism>
<dbReference type="EMBL" id="JACIEB010000003">
    <property type="protein sequence ID" value="MBB3981909.1"/>
    <property type="molecule type" value="Genomic_DNA"/>
</dbReference>
<dbReference type="Proteomes" id="UP000552757">
    <property type="component" value="Unassembled WGS sequence"/>
</dbReference>
<accession>A0A7W6DG03</accession>
<name>A0A7W6DG03_9SPHN</name>
<evidence type="ECO:0000256" key="1">
    <source>
        <dbReference type="SAM" id="SignalP"/>
    </source>
</evidence>
<feature type="chain" id="PRO_5030528821" evidence="1">
    <location>
        <begin position="36"/>
        <end position="83"/>
    </location>
</feature>
<protein>
    <submittedName>
        <fullName evidence="2">Uncharacterized protein</fullName>
    </submittedName>
</protein>
<keyword evidence="3" id="KW-1185">Reference proteome</keyword>
<sequence>MRFEAERAQARPSVAALIGALACLHVLLAPAPAQASGSRYACGSLPPGWTPPWERDKPAAPSPTDMGCHLMMGCRRQIGEENG</sequence>